<evidence type="ECO:0000313" key="2">
    <source>
        <dbReference type="EMBL" id="MEQ2314435.1"/>
    </source>
</evidence>
<evidence type="ECO:0000256" key="1">
    <source>
        <dbReference type="SAM" id="MobiDB-lite"/>
    </source>
</evidence>
<name>A0ABV1A9E6_9TELE</name>
<organism evidence="2 3">
    <name type="scientific">Ameca splendens</name>
    <dbReference type="NCBI Taxonomy" id="208324"/>
    <lineage>
        <taxon>Eukaryota</taxon>
        <taxon>Metazoa</taxon>
        <taxon>Chordata</taxon>
        <taxon>Craniata</taxon>
        <taxon>Vertebrata</taxon>
        <taxon>Euteleostomi</taxon>
        <taxon>Actinopterygii</taxon>
        <taxon>Neopterygii</taxon>
        <taxon>Teleostei</taxon>
        <taxon>Neoteleostei</taxon>
        <taxon>Acanthomorphata</taxon>
        <taxon>Ovalentaria</taxon>
        <taxon>Atherinomorphae</taxon>
        <taxon>Cyprinodontiformes</taxon>
        <taxon>Goodeidae</taxon>
        <taxon>Ameca</taxon>
    </lineage>
</organism>
<protein>
    <submittedName>
        <fullName evidence="2">Uncharacterized protein</fullName>
    </submittedName>
</protein>
<gene>
    <name evidence="2" type="ORF">AMECASPLE_012138</name>
</gene>
<keyword evidence="3" id="KW-1185">Reference proteome</keyword>
<accession>A0ABV1A9E6</accession>
<dbReference type="EMBL" id="JAHRIP010085391">
    <property type="protein sequence ID" value="MEQ2314435.1"/>
    <property type="molecule type" value="Genomic_DNA"/>
</dbReference>
<dbReference type="Proteomes" id="UP001469553">
    <property type="component" value="Unassembled WGS sequence"/>
</dbReference>
<dbReference type="InterPro" id="IPR036388">
    <property type="entry name" value="WH-like_DNA-bd_sf"/>
</dbReference>
<proteinExistence type="predicted"/>
<comment type="caution">
    <text evidence="2">The sequence shown here is derived from an EMBL/GenBank/DDBJ whole genome shotgun (WGS) entry which is preliminary data.</text>
</comment>
<dbReference type="Gene3D" id="1.10.10.10">
    <property type="entry name" value="Winged helix-like DNA-binding domain superfamily/Winged helix DNA-binding domain"/>
    <property type="match status" value="1"/>
</dbReference>
<feature type="region of interest" description="Disordered" evidence="1">
    <location>
        <begin position="77"/>
        <end position="101"/>
    </location>
</feature>
<evidence type="ECO:0000313" key="3">
    <source>
        <dbReference type="Proteomes" id="UP001469553"/>
    </source>
</evidence>
<reference evidence="2 3" key="1">
    <citation type="submission" date="2021-06" db="EMBL/GenBank/DDBJ databases">
        <authorList>
            <person name="Palmer J.M."/>
        </authorList>
    </citation>
    <scope>NUCLEOTIDE SEQUENCE [LARGE SCALE GENOMIC DNA]</scope>
    <source>
        <strain evidence="2 3">AS_MEX2019</strain>
        <tissue evidence="2">Muscle</tissue>
    </source>
</reference>
<sequence length="101" mass="11692">MKKKVTEIFQSGMGYKAFSKALGLQRTSVRDTIHKGGETWKSGEPYHEWLADQNYIKSAFTTHPRGQKRPHNIQRTAGLKETWQKWPAWQSSKTKTTAEQK</sequence>